<dbReference type="OrthoDB" id="1495672at2"/>
<gene>
    <name evidence="3" type="ORF">C1H87_04965</name>
</gene>
<evidence type="ECO:0000256" key="1">
    <source>
        <dbReference type="SAM" id="Phobius"/>
    </source>
</evidence>
<feature type="domain" description="2TM" evidence="2">
    <location>
        <begin position="21"/>
        <end position="102"/>
    </location>
</feature>
<dbReference type="AlphaFoldDB" id="A0A2K9PM24"/>
<evidence type="ECO:0000313" key="4">
    <source>
        <dbReference type="Proteomes" id="UP000235826"/>
    </source>
</evidence>
<evidence type="ECO:0000313" key="3">
    <source>
        <dbReference type="EMBL" id="AUP78100.1"/>
    </source>
</evidence>
<evidence type="ECO:0000259" key="2">
    <source>
        <dbReference type="Pfam" id="PF13239"/>
    </source>
</evidence>
<accession>A0A2K9PM24</accession>
<organism evidence="3 4">
    <name type="scientific">Flavivirga eckloniae</name>
    <dbReference type="NCBI Taxonomy" id="1803846"/>
    <lineage>
        <taxon>Bacteria</taxon>
        <taxon>Pseudomonadati</taxon>
        <taxon>Bacteroidota</taxon>
        <taxon>Flavobacteriia</taxon>
        <taxon>Flavobacteriales</taxon>
        <taxon>Flavobacteriaceae</taxon>
        <taxon>Flavivirga</taxon>
    </lineage>
</organism>
<feature type="transmembrane region" description="Helical" evidence="1">
    <location>
        <begin position="31"/>
        <end position="52"/>
    </location>
</feature>
<reference evidence="3 4" key="1">
    <citation type="submission" date="2018-01" db="EMBL/GenBank/DDBJ databases">
        <title>Complete genome sequence of Flavivirga eckloniae ECD14 isolated from seaweed Ecklonia cava.</title>
        <authorList>
            <person name="Lee J.H."/>
            <person name="Baik K.S."/>
            <person name="Seong C.N."/>
        </authorList>
    </citation>
    <scope>NUCLEOTIDE SEQUENCE [LARGE SCALE GENOMIC DNA]</scope>
    <source>
        <strain evidence="3 4">ECD14</strain>
    </source>
</reference>
<dbReference type="KEGG" id="fek:C1H87_04965"/>
<keyword evidence="1" id="KW-0472">Membrane</keyword>
<keyword evidence="4" id="KW-1185">Reference proteome</keyword>
<sequence length="109" mass="12964">MKHKDHNYSSEDFRKEEAFLRAQKRLKELKGFYWHALAYVLVNIFIVITITVNSNGAFWNIGTFSTPIFWGIGLGFHALGVFGKNIFFGKAWEERKIREFMDKDKKRWE</sequence>
<keyword evidence="1" id="KW-0812">Transmembrane</keyword>
<dbReference type="InterPro" id="IPR025698">
    <property type="entry name" value="2TM_dom"/>
</dbReference>
<name>A0A2K9PM24_9FLAO</name>
<protein>
    <recommendedName>
        <fullName evidence="2">2TM domain-containing protein</fullName>
    </recommendedName>
</protein>
<proteinExistence type="predicted"/>
<dbReference type="RefSeq" id="WP_102754758.1">
    <property type="nucleotide sequence ID" value="NZ_CP025791.1"/>
</dbReference>
<dbReference type="Proteomes" id="UP000235826">
    <property type="component" value="Chromosome"/>
</dbReference>
<dbReference type="EMBL" id="CP025791">
    <property type="protein sequence ID" value="AUP78100.1"/>
    <property type="molecule type" value="Genomic_DNA"/>
</dbReference>
<dbReference type="Pfam" id="PF13239">
    <property type="entry name" value="2TM"/>
    <property type="match status" value="1"/>
</dbReference>
<keyword evidence="1" id="KW-1133">Transmembrane helix</keyword>
<feature type="transmembrane region" description="Helical" evidence="1">
    <location>
        <begin position="68"/>
        <end position="88"/>
    </location>
</feature>